<organism evidence="2 3">
    <name type="scientific">Methylopila turkensis</name>
    <dbReference type="NCBI Taxonomy" id="1437816"/>
    <lineage>
        <taxon>Bacteria</taxon>
        <taxon>Pseudomonadati</taxon>
        <taxon>Pseudomonadota</taxon>
        <taxon>Alphaproteobacteria</taxon>
        <taxon>Hyphomicrobiales</taxon>
        <taxon>Methylopilaceae</taxon>
        <taxon>Methylopila</taxon>
    </lineage>
</organism>
<accession>A0A9W6N5R5</accession>
<evidence type="ECO:0000313" key="2">
    <source>
        <dbReference type="EMBL" id="GLK78507.1"/>
    </source>
</evidence>
<comment type="caution">
    <text evidence="2">The sequence shown here is derived from an EMBL/GenBank/DDBJ whole genome shotgun (WGS) entry which is preliminary data.</text>
</comment>
<proteinExistence type="predicted"/>
<sequence length="54" mass="5657">MLAAAVPPGASGVEAAIPLDDIDDGWSDPHRRQKDRQQGGGKREKPDVHLAGAV</sequence>
<keyword evidence="3" id="KW-1185">Reference proteome</keyword>
<reference evidence="2" key="1">
    <citation type="journal article" date="2014" name="Int. J. Syst. Evol. Microbiol.">
        <title>Complete genome sequence of Corynebacterium casei LMG S-19264T (=DSM 44701T), isolated from a smear-ripened cheese.</title>
        <authorList>
            <consortium name="US DOE Joint Genome Institute (JGI-PGF)"/>
            <person name="Walter F."/>
            <person name="Albersmeier A."/>
            <person name="Kalinowski J."/>
            <person name="Ruckert C."/>
        </authorList>
    </citation>
    <scope>NUCLEOTIDE SEQUENCE</scope>
    <source>
        <strain evidence="2">VKM B-2748</strain>
    </source>
</reference>
<dbReference type="Proteomes" id="UP001143309">
    <property type="component" value="Unassembled WGS sequence"/>
</dbReference>
<gene>
    <name evidence="2" type="ORF">GCM10008174_02480</name>
</gene>
<dbReference type="AlphaFoldDB" id="A0A9W6N5R5"/>
<feature type="region of interest" description="Disordered" evidence="1">
    <location>
        <begin position="1"/>
        <end position="54"/>
    </location>
</feature>
<name>A0A9W6N5R5_9HYPH</name>
<evidence type="ECO:0000313" key="3">
    <source>
        <dbReference type="Proteomes" id="UP001143309"/>
    </source>
</evidence>
<protein>
    <submittedName>
        <fullName evidence="2">Uncharacterized protein</fullName>
    </submittedName>
</protein>
<dbReference type="EMBL" id="BSFL01000001">
    <property type="protein sequence ID" value="GLK78507.1"/>
    <property type="molecule type" value="Genomic_DNA"/>
</dbReference>
<feature type="compositionally biased region" description="Basic and acidic residues" evidence="1">
    <location>
        <begin position="27"/>
        <end position="48"/>
    </location>
</feature>
<reference evidence="2" key="2">
    <citation type="submission" date="2023-01" db="EMBL/GenBank/DDBJ databases">
        <authorList>
            <person name="Sun Q."/>
            <person name="Evtushenko L."/>
        </authorList>
    </citation>
    <scope>NUCLEOTIDE SEQUENCE</scope>
    <source>
        <strain evidence="2">VKM B-2748</strain>
    </source>
</reference>
<evidence type="ECO:0000256" key="1">
    <source>
        <dbReference type="SAM" id="MobiDB-lite"/>
    </source>
</evidence>